<reference evidence="1" key="1">
    <citation type="submission" date="2023-02" db="EMBL/GenBank/DDBJ databases">
        <title>Colletotrichum kahawae CIFC_Que2 genome sequencing and assembly.</title>
        <authorList>
            <person name="Baroncelli R."/>
        </authorList>
    </citation>
    <scope>NUCLEOTIDE SEQUENCE</scope>
    <source>
        <strain evidence="1">CIFC_Que2</strain>
    </source>
</reference>
<name>A0AAE0CZA6_COLKA</name>
<dbReference type="EMBL" id="VYYT01000625">
    <property type="protein sequence ID" value="KAK2730928.1"/>
    <property type="molecule type" value="Genomic_DNA"/>
</dbReference>
<organism evidence="1 2">
    <name type="scientific">Colletotrichum kahawae</name>
    <name type="common">Coffee berry disease fungus</name>
    <dbReference type="NCBI Taxonomy" id="34407"/>
    <lineage>
        <taxon>Eukaryota</taxon>
        <taxon>Fungi</taxon>
        <taxon>Dikarya</taxon>
        <taxon>Ascomycota</taxon>
        <taxon>Pezizomycotina</taxon>
        <taxon>Sordariomycetes</taxon>
        <taxon>Hypocreomycetidae</taxon>
        <taxon>Glomerellales</taxon>
        <taxon>Glomerellaceae</taxon>
        <taxon>Colletotrichum</taxon>
        <taxon>Colletotrichum gloeosporioides species complex</taxon>
    </lineage>
</organism>
<dbReference type="Proteomes" id="UP001281614">
    <property type="component" value="Unassembled WGS sequence"/>
</dbReference>
<keyword evidence="2" id="KW-1185">Reference proteome</keyword>
<protein>
    <submittedName>
        <fullName evidence="1">Uncharacterized protein</fullName>
    </submittedName>
</protein>
<evidence type="ECO:0000313" key="2">
    <source>
        <dbReference type="Proteomes" id="UP001281614"/>
    </source>
</evidence>
<comment type="caution">
    <text evidence="1">The sequence shown here is derived from an EMBL/GenBank/DDBJ whole genome shotgun (WGS) entry which is preliminary data.</text>
</comment>
<dbReference type="AlphaFoldDB" id="A0AAE0CZA6"/>
<sequence>MDELKKVEEVKSAFDSGNGIVFENHLHTISDIAEEVVNRNVLSTPTLYTTY</sequence>
<gene>
    <name evidence="1" type="ORF">CKAH01_19088</name>
</gene>
<proteinExistence type="predicted"/>
<accession>A0AAE0CZA6</accession>
<evidence type="ECO:0000313" key="1">
    <source>
        <dbReference type="EMBL" id="KAK2730928.1"/>
    </source>
</evidence>